<gene>
    <name evidence="13" type="ORF">GRX66_09425</name>
</gene>
<organism evidence="13 14">
    <name type="scientific">Halobacterium bonnevillei</name>
    <dbReference type="NCBI Taxonomy" id="2692200"/>
    <lineage>
        <taxon>Archaea</taxon>
        <taxon>Methanobacteriati</taxon>
        <taxon>Methanobacteriota</taxon>
        <taxon>Stenosarchaea group</taxon>
        <taxon>Halobacteria</taxon>
        <taxon>Halobacteriales</taxon>
        <taxon>Halobacteriaceae</taxon>
        <taxon>Halobacterium</taxon>
    </lineage>
</organism>
<dbReference type="GO" id="GO:0016301">
    <property type="term" value="F:kinase activity"/>
    <property type="evidence" value="ECO:0007669"/>
    <property type="project" value="UniProtKB-KW"/>
</dbReference>
<evidence type="ECO:0000256" key="3">
    <source>
        <dbReference type="ARBA" id="ARBA00022679"/>
    </source>
</evidence>
<evidence type="ECO:0000256" key="6">
    <source>
        <dbReference type="ARBA" id="ARBA00022777"/>
    </source>
</evidence>
<keyword evidence="4" id="KW-0479">Metal-binding</keyword>
<dbReference type="InterPro" id="IPR017438">
    <property type="entry name" value="ATP-NAD_kinase_N"/>
</dbReference>
<dbReference type="InterPro" id="IPR045540">
    <property type="entry name" value="YegS/DAGK_C"/>
</dbReference>
<dbReference type="GO" id="GO:0005524">
    <property type="term" value="F:ATP binding"/>
    <property type="evidence" value="ECO:0007669"/>
    <property type="project" value="UniProtKB-KW"/>
</dbReference>
<keyword evidence="7" id="KW-0067">ATP-binding</keyword>
<reference evidence="13 14" key="1">
    <citation type="submission" date="2019-12" db="EMBL/GenBank/DDBJ databases">
        <title>Isolation and characterization of three novel carbon monoxide-oxidizing members of Halobacteria from salione crusts and soils.</title>
        <authorList>
            <person name="Myers M.R."/>
            <person name="King G.M."/>
        </authorList>
    </citation>
    <scope>NUCLEOTIDE SEQUENCE [LARGE SCALE GENOMIC DNA]</scope>
    <source>
        <strain evidence="13 14">PCN9</strain>
    </source>
</reference>
<dbReference type="Gene3D" id="2.60.200.40">
    <property type="match status" value="1"/>
</dbReference>
<keyword evidence="2" id="KW-0444">Lipid biosynthesis</keyword>
<keyword evidence="8" id="KW-0460">Magnesium</keyword>
<keyword evidence="3" id="KW-0808">Transferase</keyword>
<keyword evidence="14" id="KW-1185">Reference proteome</keyword>
<accession>A0A6B0SPQ3</accession>
<keyword evidence="10" id="KW-0594">Phospholipid biosynthesis</keyword>
<dbReference type="Pfam" id="PF00781">
    <property type="entry name" value="DAGK_cat"/>
    <property type="match status" value="1"/>
</dbReference>
<dbReference type="Proteomes" id="UP000471521">
    <property type="component" value="Unassembled WGS sequence"/>
</dbReference>
<dbReference type="GO" id="GO:0046872">
    <property type="term" value="F:metal ion binding"/>
    <property type="evidence" value="ECO:0007669"/>
    <property type="project" value="UniProtKB-KW"/>
</dbReference>
<evidence type="ECO:0000256" key="1">
    <source>
        <dbReference type="ARBA" id="ARBA00001946"/>
    </source>
</evidence>
<comment type="caution">
    <text evidence="13">The sequence shown here is derived from an EMBL/GenBank/DDBJ whole genome shotgun (WGS) entry which is preliminary data.</text>
</comment>
<keyword evidence="9" id="KW-0443">Lipid metabolism</keyword>
<dbReference type="SUPFAM" id="SSF111331">
    <property type="entry name" value="NAD kinase/diacylglycerol kinase-like"/>
    <property type="match status" value="1"/>
</dbReference>
<dbReference type="InterPro" id="IPR005218">
    <property type="entry name" value="Diacylglycerol/lipid_kinase"/>
</dbReference>
<dbReference type="GO" id="GO:0008654">
    <property type="term" value="P:phospholipid biosynthetic process"/>
    <property type="evidence" value="ECO:0007669"/>
    <property type="project" value="UniProtKB-KW"/>
</dbReference>
<keyword evidence="5" id="KW-0547">Nucleotide-binding</keyword>
<dbReference type="AlphaFoldDB" id="A0A6B0SPQ3"/>
<dbReference type="Gene3D" id="3.40.50.10330">
    <property type="entry name" value="Probable inorganic polyphosphate/atp-NAD kinase, domain 1"/>
    <property type="match status" value="1"/>
</dbReference>
<evidence type="ECO:0000256" key="11">
    <source>
        <dbReference type="ARBA" id="ARBA00023264"/>
    </source>
</evidence>
<dbReference type="SMART" id="SM00046">
    <property type="entry name" value="DAGKc"/>
    <property type="match status" value="1"/>
</dbReference>
<name>A0A6B0SPQ3_9EURY</name>
<sequence>MTDMETPETVVVFNPNSGDRQHVEELRERATLRGFALRETADAGDSVTLAREAADTGASTVVAAGGDGTVNEVLRGIDAAGALESVTFGVVPTGTGNNFADNIGVTGIGQAFDVVADGERRRIDLGRTDDALFANSCVVGLTAEASGATSDEMKQRLGPLAYVVTTLRALPEFDSLPVSVDVFEDGRERTAWSGDATMVLVGNARRFVWGDDTQADVEDGLFEVTVVEDLSMVDAMSETVSGRLFSGESEHVTRFLAPALDVTIQTPTSARFSLDGEILQRELLSLQTDPGAVEVAVGDDYDPEPRPQ</sequence>
<protein>
    <submittedName>
        <fullName evidence="13">YegS/Rv2252/BmrU family lipid kinase</fullName>
    </submittedName>
</protein>
<keyword evidence="11" id="KW-1208">Phospholipid metabolism</keyword>
<evidence type="ECO:0000256" key="5">
    <source>
        <dbReference type="ARBA" id="ARBA00022741"/>
    </source>
</evidence>
<dbReference type="InterPro" id="IPR050187">
    <property type="entry name" value="Lipid_Phosphate_FormReg"/>
</dbReference>
<evidence type="ECO:0000313" key="14">
    <source>
        <dbReference type="Proteomes" id="UP000471521"/>
    </source>
</evidence>
<dbReference type="PROSITE" id="PS50146">
    <property type="entry name" value="DAGK"/>
    <property type="match status" value="1"/>
</dbReference>
<feature type="domain" description="DAGKc" evidence="12">
    <location>
        <begin position="4"/>
        <end position="132"/>
    </location>
</feature>
<evidence type="ECO:0000313" key="13">
    <source>
        <dbReference type="EMBL" id="MXR20810.1"/>
    </source>
</evidence>
<dbReference type="Pfam" id="PF19279">
    <property type="entry name" value="YegS_C"/>
    <property type="match status" value="1"/>
</dbReference>
<evidence type="ECO:0000256" key="7">
    <source>
        <dbReference type="ARBA" id="ARBA00022840"/>
    </source>
</evidence>
<proteinExistence type="predicted"/>
<dbReference type="InterPro" id="IPR001206">
    <property type="entry name" value="Diacylglycerol_kinase_cat_dom"/>
</dbReference>
<evidence type="ECO:0000259" key="12">
    <source>
        <dbReference type="PROSITE" id="PS50146"/>
    </source>
</evidence>
<evidence type="ECO:0000256" key="9">
    <source>
        <dbReference type="ARBA" id="ARBA00023098"/>
    </source>
</evidence>
<dbReference type="InterPro" id="IPR016064">
    <property type="entry name" value="NAD/diacylglycerol_kinase_sf"/>
</dbReference>
<evidence type="ECO:0000256" key="2">
    <source>
        <dbReference type="ARBA" id="ARBA00022516"/>
    </source>
</evidence>
<keyword evidence="6 13" id="KW-0418">Kinase</keyword>
<dbReference type="NCBIfam" id="TIGR00147">
    <property type="entry name" value="YegS/Rv2252/BmrU family lipid kinase"/>
    <property type="match status" value="1"/>
</dbReference>
<dbReference type="PANTHER" id="PTHR12358:SF106">
    <property type="entry name" value="LIPID KINASE YEGS"/>
    <property type="match status" value="1"/>
</dbReference>
<evidence type="ECO:0000256" key="8">
    <source>
        <dbReference type="ARBA" id="ARBA00022842"/>
    </source>
</evidence>
<dbReference type="PANTHER" id="PTHR12358">
    <property type="entry name" value="SPHINGOSINE KINASE"/>
    <property type="match status" value="1"/>
</dbReference>
<evidence type="ECO:0000256" key="10">
    <source>
        <dbReference type="ARBA" id="ARBA00023209"/>
    </source>
</evidence>
<dbReference type="GO" id="GO:0005886">
    <property type="term" value="C:plasma membrane"/>
    <property type="evidence" value="ECO:0007669"/>
    <property type="project" value="TreeGrafter"/>
</dbReference>
<comment type="cofactor">
    <cofactor evidence="1">
        <name>Mg(2+)</name>
        <dbReference type="ChEBI" id="CHEBI:18420"/>
    </cofactor>
</comment>
<evidence type="ECO:0000256" key="4">
    <source>
        <dbReference type="ARBA" id="ARBA00022723"/>
    </source>
</evidence>
<dbReference type="EMBL" id="WUUU01000064">
    <property type="protein sequence ID" value="MXR20810.1"/>
    <property type="molecule type" value="Genomic_DNA"/>
</dbReference>